<dbReference type="GO" id="GO:0030973">
    <property type="term" value="F:molybdate ion binding"/>
    <property type="evidence" value="ECO:0007669"/>
    <property type="project" value="InterPro"/>
</dbReference>
<dbReference type="InterPro" id="IPR044084">
    <property type="entry name" value="AvModA-like_subst-bd"/>
</dbReference>
<dbReference type="NCBIfam" id="TIGR01256">
    <property type="entry name" value="modA"/>
    <property type="match status" value="1"/>
</dbReference>
<accession>A0A7S7LZL8</accession>
<comment type="similarity">
    <text evidence="1">Belongs to the bacterial solute-binding protein ModA family.</text>
</comment>
<dbReference type="GO" id="GO:0015689">
    <property type="term" value="P:molybdate ion transport"/>
    <property type="evidence" value="ECO:0007669"/>
    <property type="project" value="InterPro"/>
</dbReference>
<evidence type="ECO:0000313" key="5">
    <source>
        <dbReference type="EMBL" id="QOY54385.1"/>
    </source>
</evidence>
<evidence type="ECO:0000256" key="4">
    <source>
        <dbReference type="PIRSR" id="PIRSR004846-1"/>
    </source>
</evidence>
<dbReference type="KEGG" id="smas:HUE87_10965"/>
<organism evidence="5 6">
    <name type="scientific">Candidatus Sulfurimonas marisnigri</name>
    <dbReference type="NCBI Taxonomy" id="2740405"/>
    <lineage>
        <taxon>Bacteria</taxon>
        <taxon>Pseudomonadati</taxon>
        <taxon>Campylobacterota</taxon>
        <taxon>Epsilonproteobacteria</taxon>
        <taxon>Campylobacterales</taxon>
        <taxon>Sulfurimonadaceae</taxon>
        <taxon>Sulfurimonas</taxon>
    </lineage>
</organism>
<name>A0A7S7LZL8_9BACT</name>
<reference evidence="5 6" key="1">
    <citation type="submission" date="2020-05" db="EMBL/GenBank/DDBJ databases">
        <title>Sulfurimonas marisnigri, sp. nov., and Sulfurimonas baltica, sp. nov., manganese oxide reducing chemolithoautotrophs of the class Epsilonproteobacteria isolated from the pelagic redoxclines of the Black and Baltic Seas and emended description of the genus Sulfurimonas.</title>
        <authorList>
            <person name="Henkel J.V."/>
            <person name="Laudan C."/>
            <person name="Werner J."/>
            <person name="Neu T."/>
            <person name="Plewe S."/>
            <person name="Sproer C."/>
            <person name="Bunk B."/>
            <person name="Schulz-Vogt H.N."/>
        </authorList>
    </citation>
    <scope>NUCLEOTIDE SEQUENCE [LARGE SCALE GENOMIC DNA]</scope>
    <source>
        <strain evidence="5 6">SoZ1</strain>
    </source>
</reference>
<dbReference type="CDD" id="cd13539">
    <property type="entry name" value="PBP2_AvModA"/>
    <property type="match status" value="1"/>
</dbReference>
<dbReference type="PIRSF" id="PIRSF004846">
    <property type="entry name" value="ModA"/>
    <property type="match status" value="1"/>
</dbReference>
<dbReference type="SUPFAM" id="SSF53850">
    <property type="entry name" value="Periplasmic binding protein-like II"/>
    <property type="match status" value="1"/>
</dbReference>
<evidence type="ECO:0000256" key="1">
    <source>
        <dbReference type="ARBA" id="ARBA00009175"/>
    </source>
</evidence>
<dbReference type="RefSeq" id="WP_194366430.1">
    <property type="nucleotide sequence ID" value="NZ_CP054493.1"/>
</dbReference>
<protein>
    <submittedName>
        <fullName evidence="5">Molybdate ABC transporter substrate-binding protein</fullName>
    </submittedName>
</protein>
<feature type="binding site" evidence="4">
    <location>
        <position position="55"/>
    </location>
    <ligand>
        <name>molybdate</name>
        <dbReference type="ChEBI" id="CHEBI:36264"/>
    </ligand>
</feature>
<sequence>MKHILLLILISITSLTAGGIKIAVAANVSYAIDDLIKEFNKTNPNTKVNVTLGSSGKLTAQISNGAPYELFMSANMRYPNKLYEKKLTSSKPAVYAQGSLALFSTKNLDFSKGIELLKDDKISRIAVANPKTAPYGKAAFEAFKNADILKVIKKKFVYGESISQTLSYAVTATDIGVVAKSSLFSPKMAMYKKNVNWVEVDSKLYRHIDQGIVILKNSSEAKAFYDFILSKSAKKIFKNYGYTTE</sequence>
<feature type="binding site" evidence="4">
    <location>
        <position position="162"/>
    </location>
    <ligand>
        <name>molybdate</name>
        <dbReference type="ChEBI" id="CHEBI:36264"/>
    </ligand>
</feature>
<keyword evidence="3" id="KW-0732">Signal</keyword>
<keyword evidence="2 4" id="KW-0479">Metal-binding</keyword>
<dbReference type="PANTHER" id="PTHR30632:SF14">
    <property type="entry name" value="TUNGSTATE_MOLYBDATE_CHROMATE-BINDING PROTEIN MODA"/>
    <property type="match status" value="1"/>
</dbReference>
<dbReference type="Gene3D" id="3.40.190.10">
    <property type="entry name" value="Periplasmic binding protein-like II"/>
    <property type="match status" value="2"/>
</dbReference>
<dbReference type="EMBL" id="CP054493">
    <property type="protein sequence ID" value="QOY54385.1"/>
    <property type="molecule type" value="Genomic_DNA"/>
</dbReference>
<dbReference type="Pfam" id="PF13531">
    <property type="entry name" value="SBP_bac_11"/>
    <property type="match status" value="1"/>
</dbReference>
<evidence type="ECO:0000313" key="6">
    <source>
        <dbReference type="Proteomes" id="UP000593836"/>
    </source>
</evidence>
<keyword evidence="4" id="KW-0500">Molybdenum</keyword>
<dbReference type="AlphaFoldDB" id="A0A7S7LZL8"/>
<dbReference type="GO" id="GO:0046872">
    <property type="term" value="F:metal ion binding"/>
    <property type="evidence" value="ECO:0007669"/>
    <property type="project" value="UniProtKB-KW"/>
</dbReference>
<dbReference type="Proteomes" id="UP000593836">
    <property type="component" value="Chromosome"/>
</dbReference>
<dbReference type="InterPro" id="IPR050682">
    <property type="entry name" value="ModA/WtpA"/>
</dbReference>
<dbReference type="PANTHER" id="PTHR30632">
    <property type="entry name" value="MOLYBDATE-BINDING PERIPLASMIC PROTEIN"/>
    <property type="match status" value="1"/>
</dbReference>
<evidence type="ECO:0000256" key="3">
    <source>
        <dbReference type="ARBA" id="ARBA00022729"/>
    </source>
</evidence>
<keyword evidence="6" id="KW-1185">Reference proteome</keyword>
<dbReference type="InterPro" id="IPR005950">
    <property type="entry name" value="ModA"/>
</dbReference>
<gene>
    <name evidence="5" type="primary">modA</name>
    <name evidence="5" type="ORF">HUE87_10965</name>
</gene>
<proteinExistence type="inferred from homology"/>
<evidence type="ECO:0000256" key="2">
    <source>
        <dbReference type="ARBA" id="ARBA00022723"/>
    </source>
</evidence>